<evidence type="ECO:0000313" key="2">
    <source>
        <dbReference type="Proteomes" id="UP000572680"/>
    </source>
</evidence>
<dbReference type="AlphaFoldDB" id="A0A7W3QMX1"/>
<gene>
    <name evidence="1" type="ORF">HNR61_004607</name>
</gene>
<reference evidence="1 2" key="1">
    <citation type="submission" date="2020-08" db="EMBL/GenBank/DDBJ databases">
        <title>Genomic Encyclopedia of Type Strains, Phase IV (KMG-IV): sequencing the most valuable type-strain genomes for metagenomic binning, comparative biology and taxonomic classification.</title>
        <authorList>
            <person name="Goeker M."/>
        </authorList>
    </citation>
    <scope>NUCLEOTIDE SEQUENCE [LARGE SCALE GENOMIC DNA]</scope>
    <source>
        <strain evidence="1 2">DSM 44197</strain>
    </source>
</reference>
<dbReference type="EMBL" id="JACJIA010000005">
    <property type="protein sequence ID" value="MBA8952961.1"/>
    <property type="molecule type" value="Genomic_DNA"/>
</dbReference>
<dbReference type="Proteomes" id="UP000572680">
    <property type="component" value="Unassembled WGS sequence"/>
</dbReference>
<evidence type="ECO:0000313" key="1">
    <source>
        <dbReference type="EMBL" id="MBA8952961.1"/>
    </source>
</evidence>
<dbReference type="Pfam" id="PF20062">
    <property type="entry name" value="DUF6461"/>
    <property type="match status" value="1"/>
</dbReference>
<keyword evidence="2" id="KW-1185">Reference proteome</keyword>
<protein>
    <submittedName>
        <fullName evidence="1">Uncharacterized protein</fullName>
    </submittedName>
</protein>
<sequence>MSTVTASAPDYGWVRGSLLDSHLGYCVGLVKEVAPEDVLGRLQADRQGPSTGLTALYRRSDEVQERLDYEYGDFQLVGAAPVSGAGGEWTLMVEFNVAVGFNHELMAEVSAETQVVTRYLNPVGKGGFHW</sequence>
<accession>A0A7W3QMX1</accession>
<comment type="caution">
    <text evidence="1">The sequence shown here is derived from an EMBL/GenBank/DDBJ whole genome shotgun (WGS) entry which is preliminary data.</text>
</comment>
<organism evidence="1 2">
    <name type="scientific">Actinomadura namibiensis</name>
    <dbReference type="NCBI Taxonomy" id="182080"/>
    <lineage>
        <taxon>Bacteria</taxon>
        <taxon>Bacillati</taxon>
        <taxon>Actinomycetota</taxon>
        <taxon>Actinomycetes</taxon>
        <taxon>Streptosporangiales</taxon>
        <taxon>Thermomonosporaceae</taxon>
        <taxon>Actinomadura</taxon>
    </lineage>
</organism>
<name>A0A7W3QMX1_ACTNM</name>
<proteinExistence type="predicted"/>
<dbReference type="InterPro" id="IPR045592">
    <property type="entry name" value="DUF6461"/>
</dbReference>